<dbReference type="PROSITE" id="PS00211">
    <property type="entry name" value="ABC_TRANSPORTER_1"/>
    <property type="match status" value="1"/>
</dbReference>
<dbReference type="PANTHER" id="PTHR43166">
    <property type="entry name" value="AMINO ACID IMPORT ATP-BINDING PROTEIN"/>
    <property type="match status" value="1"/>
</dbReference>
<dbReference type="InterPro" id="IPR003593">
    <property type="entry name" value="AAA+_ATPase"/>
</dbReference>
<dbReference type="RefSeq" id="WP_021841390.1">
    <property type="nucleotide sequence ID" value="NZ_CACRUX010000052.1"/>
</dbReference>
<gene>
    <name evidence="10" type="primary">glnQ_2</name>
    <name evidence="10" type="ORF">VRLFYP33_01355</name>
</gene>
<dbReference type="GO" id="GO:0005524">
    <property type="term" value="F:ATP binding"/>
    <property type="evidence" value="ECO:0007669"/>
    <property type="project" value="UniProtKB-KW"/>
</dbReference>
<dbReference type="EC" id="3.6.3.-" evidence="10"/>
<evidence type="ECO:0000256" key="6">
    <source>
        <dbReference type="ARBA" id="ARBA00022840"/>
    </source>
</evidence>
<evidence type="ECO:0000256" key="5">
    <source>
        <dbReference type="ARBA" id="ARBA00022741"/>
    </source>
</evidence>
<evidence type="ECO:0000259" key="9">
    <source>
        <dbReference type="PROSITE" id="PS50893"/>
    </source>
</evidence>
<evidence type="ECO:0000256" key="8">
    <source>
        <dbReference type="ARBA" id="ARBA00023136"/>
    </source>
</evidence>
<keyword evidence="3" id="KW-0813">Transport</keyword>
<dbReference type="SMART" id="SM00382">
    <property type="entry name" value="AAA"/>
    <property type="match status" value="1"/>
</dbReference>
<keyword evidence="6 10" id="KW-0067">ATP-binding</keyword>
<protein>
    <submittedName>
        <fullName evidence="10">Glutamine transport ATP-binding protein GlnQ</fullName>
        <ecNumber evidence="10">3.6.3.-</ecNumber>
    </submittedName>
</protein>
<keyword evidence="8" id="KW-0472">Membrane</keyword>
<dbReference type="CDD" id="cd03262">
    <property type="entry name" value="ABC_HisP_GlnQ"/>
    <property type="match status" value="1"/>
</dbReference>
<evidence type="ECO:0000256" key="3">
    <source>
        <dbReference type="ARBA" id="ARBA00022448"/>
    </source>
</evidence>
<dbReference type="OrthoDB" id="9780431at2"/>
<dbReference type="GeneID" id="91963357"/>
<feature type="domain" description="ABC transporter" evidence="9">
    <location>
        <begin position="2"/>
        <end position="235"/>
    </location>
</feature>
<comment type="subcellular location">
    <subcellularLocation>
        <location evidence="1">Cell membrane</location>
        <topology evidence="1">Peripheral membrane protein</topology>
    </subcellularLocation>
</comment>
<dbReference type="InterPro" id="IPR003439">
    <property type="entry name" value="ABC_transporter-like_ATP-bd"/>
</dbReference>
<evidence type="ECO:0000256" key="4">
    <source>
        <dbReference type="ARBA" id="ARBA00022475"/>
    </source>
</evidence>
<evidence type="ECO:0000256" key="2">
    <source>
        <dbReference type="ARBA" id="ARBA00005417"/>
    </source>
</evidence>
<sequence>MIKMIDVYKSFGKNEVLKGINLHVERGEVVVIIGPSGSGKSTVLRCMNYLEEPTSGDVIVDGMNLNVKENINNVRAEVGMVFQRFNLFPHMTVLDNITLAPQKIRKMSKEEAEKIALELLAKVGLQDKADSYPQQLSGGQQQRVAIARALAMKPKVMLFDEPTSALDPEMVSEVLDVMKNLAKEGMTMVVVTHEMGFAKEVGTRVLFVDEGKILEEGTPKDVFEHPTNERTQLFLSKIL</sequence>
<keyword evidence="4" id="KW-1003">Cell membrane</keyword>
<name>A0A6N3CQT2_9FIRM</name>
<dbReference type="GO" id="GO:0016887">
    <property type="term" value="F:ATP hydrolysis activity"/>
    <property type="evidence" value="ECO:0007669"/>
    <property type="project" value="InterPro"/>
</dbReference>
<evidence type="ECO:0000313" key="10">
    <source>
        <dbReference type="EMBL" id="VYU17149.1"/>
    </source>
</evidence>
<dbReference type="FunFam" id="3.40.50.300:FF:000020">
    <property type="entry name" value="Amino acid ABC transporter ATP-binding component"/>
    <property type="match status" value="1"/>
</dbReference>
<keyword evidence="7" id="KW-0029">Amino-acid transport</keyword>
<keyword evidence="5" id="KW-0547">Nucleotide-binding</keyword>
<dbReference type="AlphaFoldDB" id="A0A6N3CQT2"/>
<evidence type="ECO:0000256" key="7">
    <source>
        <dbReference type="ARBA" id="ARBA00022970"/>
    </source>
</evidence>
<keyword evidence="10" id="KW-0378">Hydrolase</keyword>
<dbReference type="PIRSF" id="PIRSF039085">
    <property type="entry name" value="ABC_ATPase_HisP"/>
    <property type="match status" value="1"/>
</dbReference>
<dbReference type="InterPro" id="IPR017871">
    <property type="entry name" value="ABC_transporter-like_CS"/>
</dbReference>
<dbReference type="Pfam" id="PF00005">
    <property type="entry name" value="ABC_tran"/>
    <property type="match status" value="1"/>
</dbReference>
<proteinExistence type="inferred from homology"/>
<dbReference type="GO" id="GO:0005886">
    <property type="term" value="C:plasma membrane"/>
    <property type="evidence" value="ECO:0007669"/>
    <property type="project" value="UniProtKB-SubCell"/>
</dbReference>
<reference evidence="10" key="1">
    <citation type="submission" date="2019-11" db="EMBL/GenBank/DDBJ databases">
        <authorList>
            <person name="Feng L."/>
        </authorList>
    </citation>
    <scope>NUCLEOTIDE SEQUENCE</scope>
    <source>
        <strain evidence="10">VrattiLFYP33</strain>
    </source>
</reference>
<accession>A0A6N3CQT2</accession>
<comment type="similarity">
    <text evidence="2">Belongs to the ABC transporter superfamily.</text>
</comment>
<dbReference type="PANTHER" id="PTHR43166:SF9">
    <property type="entry name" value="GLUTAMATE_ASPARTATE IMPORT ATP-BINDING PROTEIN GLTL"/>
    <property type="match status" value="1"/>
</dbReference>
<dbReference type="Gene3D" id="3.40.50.300">
    <property type="entry name" value="P-loop containing nucleotide triphosphate hydrolases"/>
    <property type="match status" value="1"/>
</dbReference>
<dbReference type="EMBL" id="CACRUX010000052">
    <property type="protein sequence ID" value="VYU17149.1"/>
    <property type="molecule type" value="Genomic_DNA"/>
</dbReference>
<dbReference type="InterPro" id="IPR030679">
    <property type="entry name" value="ABC_ATPase_HisP-typ"/>
</dbReference>
<dbReference type="InterPro" id="IPR050086">
    <property type="entry name" value="MetN_ABC_transporter-like"/>
</dbReference>
<dbReference type="SUPFAM" id="SSF52540">
    <property type="entry name" value="P-loop containing nucleoside triphosphate hydrolases"/>
    <property type="match status" value="1"/>
</dbReference>
<organism evidence="10">
    <name type="scientific">Veillonella ratti</name>
    <dbReference type="NCBI Taxonomy" id="103892"/>
    <lineage>
        <taxon>Bacteria</taxon>
        <taxon>Bacillati</taxon>
        <taxon>Bacillota</taxon>
        <taxon>Negativicutes</taxon>
        <taxon>Veillonellales</taxon>
        <taxon>Veillonellaceae</taxon>
        <taxon>Veillonella</taxon>
    </lineage>
</organism>
<dbReference type="GO" id="GO:0015424">
    <property type="term" value="F:ABC-type amino acid transporter activity"/>
    <property type="evidence" value="ECO:0007669"/>
    <property type="project" value="InterPro"/>
</dbReference>
<evidence type="ECO:0000256" key="1">
    <source>
        <dbReference type="ARBA" id="ARBA00004202"/>
    </source>
</evidence>
<dbReference type="InterPro" id="IPR027417">
    <property type="entry name" value="P-loop_NTPase"/>
</dbReference>
<dbReference type="PROSITE" id="PS50893">
    <property type="entry name" value="ABC_TRANSPORTER_2"/>
    <property type="match status" value="1"/>
</dbReference>